<keyword evidence="2" id="KW-0808">Transferase</keyword>
<dbReference type="CDD" id="cd00761">
    <property type="entry name" value="Glyco_tranf_GTA_type"/>
    <property type="match status" value="1"/>
</dbReference>
<dbReference type="GO" id="GO:0016757">
    <property type="term" value="F:glycosyltransferase activity"/>
    <property type="evidence" value="ECO:0007669"/>
    <property type="project" value="UniProtKB-KW"/>
</dbReference>
<dbReference type="InterPro" id="IPR029044">
    <property type="entry name" value="Nucleotide-diphossugar_trans"/>
</dbReference>
<gene>
    <name evidence="4" type="ORF">CGS56_08585</name>
</gene>
<proteinExistence type="predicted"/>
<dbReference type="Pfam" id="PF00535">
    <property type="entry name" value="Glycos_transf_2"/>
    <property type="match status" value="1"/>
</dbReference>
<feature type="domain" description="Glycosyltransferase 2-like" evidence="3">
    <location>
        <begin position="33"/>
        <end position="198"/>
    </location>
</feature>
<dbReference type="Gene3D" id="3.90.550.10">
    <property type="entry name" value="Spore Coat Polysaccharide Biosynthesis Protein SpsA, Chain A"/>
    <property type="match status" value="1"/>
</dbReference>
<protein>
    <recommendedName>
        <fullName evidence="3">Glycosyltransferase 2-like domain-containing protein</fullName>
    </recommendedName>
</protein>
<dbReference type="Proteomes" id="UP000220157">
    <property type="component" value="Unassembled WGS sequence"/>
</dbReference>
<sequence length="330" mass="38503">MAFDYRVTLLFHVKRHREGNCEMNESRTHPLITIIVPIYRVEQYLDRCVKSLVNQTYTKIEILLVDDGSPDSCPMLCEEWGKRDTRIKVLHKENGGLSDARNYGIVHAKGEYVSFVDSDDYVSTNYIKYLYGLIEKTGADTSCCILKTVTSGDEKFVQVEKEHLRVLTGKEACADLYNGNYAQMVVSCGKLYRTSIVRKNMYPKGRLHEDEATTYKFLYDSKKVVVSNCALYAYFQNVKSITHTRSKKNEQDISIAYYERVAYFRERKEWDLYAKTVNFYTGVVMARGDSDSALEVKTLLKKYRMDYHVFLRTKLRMYYFIMKTDASTKR</sequence>
<name>A0A2A7A8X3_9FIRM</name>
<accession>A0A2A7A8X3</accession>
<evidence type="ECO:0000256" key="1">
    <source>
        <dbReference type="ARBA" id="ARBA00022676"/>
    </source>
</evidence>
<dbReference type="InterPro" id="IPR001173">
    <property type="entry name" value="Glyco_trans_2-like"/>
</dbReference>
<evidence type="ECO:0000256" key="2">
    <source>
        <dbReference type="ARBA" id="ARBA00022679"/>
    </source>
</evidence>
<reference evidence="4 5" key="1">
    <citation type="journal article" date="2017" name="Front. Microbiol.">
        <title>New Insights into the Diversity of the Genus Faecalibacterium.</title>
        <authorList>
            <person name="Benevides L."/>
            <person name="Burman S."/>
            <person name="Martin R."/>
            <person name="Robert V."/>
            <person name="Thomas M."/>
            <person name="Miquel S."/>
            <person name="Chain F."/>
            <person name="Sokol H."/>
            <person name="Bermudez-Humaran L.G."/>
            <person name="Morrison M."/>
            <person name="Langella P."/>
            <person name="Azevedo V.A."/>
            <person name="Chatel J.M."/>
            <person name="Soares S."/>
        </authorList>
    </citation>
    <scope>NUCLEOTIDE SEQUENCE [LARGE SCALE GENOMIC DNA]</scope>
    <source>
        <strain evidence="4 5">CNCM I 4573</strain>
    </source>
</reference>
<evidence type="ECO:0000313" key="5">
    <source>
        <dbReference type="Proteomes" id="UP000220157"/>
    </source>
</evidence>
<organism evidence="4 5">
    <name type="scientific">Faecalibacterium prausnitzii</name>
    <dbReference type="NCBI Taxonomy" id="853"/>
    <lineage>
        <taxon>Bacteria</taxon>
        <taxon>Bacillati</taxon>
        <taxon>Bacillota</taxon>
        <taxon>Clostridia</taxon>
        <taxon>Eubacteriales</taxon>
        <taxon>Oscillospiraceae</taxon>
        <taxon>Faecalibacterium</taxon>
    </lineage>
</organism>
<keyword evidence="1" id="KW-0328">Glycosyltransferase</keyword>
<dbReference type="PANTHER" id="PTHR22916:SF51">
    <property type="entry name" value="GLYCOSYLTRANSFERASE EPSH-RELATED"/>
    <property type="match status" value="1"/>
</dbReference>
<comment type="caution">
    <text evidence="4">The sequence shown here is derived from an EMBL/GenBank/DDBJ whole genome shotgun (WGS) entry which is preliminary data.</text>
</comment>
<evidence type="ECO:0000259" key="3">
    <source>
        <dbReference type="Pfam" id="PF00535"/>
    </source>
</evidence>
<dbReference type="AlphaFoldDB" id="A0A2A7A8X3"/>
<dbReference type="SUPFAM" id="SSF53448">
    <property type="entry name" value="Nucleotide-diphospho-sugar transferases"/>
    <property type="match status" value="1"/>
</dbReference>
<dbReference type="PANTHER" id="PTHR22916">
    <property type="entry name" value="GLYCOSYLTRANSFERASE"/>
    <property type="match status" value="1"/>
</dbReference>
<evidence type="ECO:0000313" key="4">
    <source>
        <dbReference type="EMBL" id="PDX75575.1"/>
    </source>
</evidence>
<dbReference type="EMBL" id="NMTW01000036">
    <property type="protein sequence ID" value="PDX75575.1"/>
    <property type="molecule type" value="Genomic_DNA"/>
</dbReference>